<dbReference type="Pfam" id="PF01075">
    <property type="entry name" value="Glyco_transf_9"/>
    <property type="match status" value="1"/>
</dbReference>
<evidence type="ECO:0000256" key="5">
    <source>
        <dbReference type="ARBA" id="ARBA00047503"/>
    </source>
</evidence>
<keyword evidence="1" id="KW-0328">Glycosyltransferase</keyword>
<evidence type="ECO:0000256" key="2">
    <source>
        <dbReference type="ARBA" id="ARBA00022679"/>
    </source>
</evidence>
<comment type="catalytic activity">
    <reaction evidence="5">
        <text>an L-alpha-D-Hep-(1-&gt;5)-[alpha-Kdo-(2-&gt;4)]-alpha-Kdo-(2-&gt;6)-lipid A + ADP-L-glycero-beta-D-manno-heptose = an L-alpha-D-Hep-(1-&gt;3)-L-alpha-D-Hep-(1-&gt;5)-[alpha-Kdo-(2-&gt;4)]-alpha-Kdo-(2-&gt;6)-lipid A + ADP + H(+)</text>
        <dbReference type="Rhea" id="RHEA:74071"/>
        <dbReference type="ChEBI" id="CHEBI:15378"/>
        <dbReference type="ChEBI" id="CHEBI:61506"/>
        <dbReference type="ChEBI" id="CHEBI:193068"/>
        <dbReference type="ChEBI" id="CHEBI:193069"/>
        <dbReference type="ChEBI" id="CHEBI:456216"/>
        <dbReference type="EC" id="2.4.99.24"/>
    </reaction>
</comment>
<dbReference type="GO" id="GO:0008713">
    <property type="term" value="F:ADP-heptose-lipopolysaccharide heptosyltransferase activity"/>
    <property type="evidence" value="ECO:0007669"/>
    <property type="project" value="UniProtKB-EC"/>
</dbReference>
<dbReference type="GO" id="GO:0009244">
    <property type="term" value="P:lipopolysaccharide core region biosynthetic process"/>
    <property type="evidence" value="ECO:0007669"/>
    <property type="project" value="TreeGrafter"/>
</dbReference>
<dbReference type="NCBIfam" id="TIGR02195">
    <property type="entry name" value="heptsyl_trn_II"/>
    <property type="match status" value="1"/>
</dbReference>
<keyword evidence="2" id="KW-0808">Transferase</keyword>
<evidence type="ECO:0000256" key="1">
    <source>
        <dbReference type="ARBA" id="ARBA00022676"/>
    </source>
</evidence>
<dbReference type="Gene3D" id="3.40.50.2000">
    <property type="entry name" value="Glycogen Phosphorylase B"/>
    <property type="match status" value="1"/>
</dbReference>
<protein>
    <recommendedName>
        <fullName evidence="4">lipopolysaccharide heptosyltransferase II</fullName>
        <ecNumber evidence="4">2.4.99.24</ecNumber>
    </recommendedName>
</protein>
<dbReference type="PANTHER" id="PTHR30160:SF7">
    <property type="entry name" value="ADP-HEPTOSE--LPS HEPTOSYLTRANSFERASE 2"/>
    <property type="match status" value="1"/>
</dbReference>
<evidence type="ECO:0000256" key="3">
    <source>
        <dbReference type="ARBA" id="ARBA00043995"/>
    </source>
</evidence>
<dbReference type="EMBL" id="UINC01059011">
    <property type="protein sequence ID" value="SVB81943.1"/>
    <property type="molecule type" value="Genomic_DNA"/>
</dbReference>
<dbReference type="InterPro" id="IPR051199">
    <property type="entry name" value="LPS_LOS_Heptosyltrfase"/>
</dbReference>
<reference evidence="6" key="1">
    <citation type="submission" date="2018-05" db="EMBL/GenBank/DDBJ databases">
        <authorList>
            <person name="Lanie J.A."/>
            <person name="Ng W.-L."/>
            <person name="Kazmierczak K.M."/>
            <person name="Andrzejewski T.M."/>
            <person name="Davidsen T.M."/>
            <person name="Wayne K.J."/>
            <person name="Tettelin H."/>
            <person name="Glass J.I."/>
            <person name="Rusch D."/>
            <person name="Podicherti R."/>
            <person name="Tsui H.-C.T."/>
            <person name="Winkler M.E."/>
        </authorList>
    </citation>
    <scope>NUCLEOTIDE SEQUENCE</scope>
</reference>
<evidence type="ECO:0000256" key="4">
    <source>
        <dbReference type="ARBA" id="ARBA00044042"/>
    </source>
</evidence>
<name>A0A382H585_9ZZZZ</name>
<dbReference type="AlphaFoldDB" id="A0A382H585"/>
<sequence length="134" mass="15586">MKILIVGPSWVGDSVISQSLFKIIFSIHKEICIDVLAPEWTIDIYQRMKEINHAYKNPFNHGEIKIGDRMAFGNSIRVEEYDQAIVLPNSLKSALIPFFAKIPLRTGWRGEMRYALINDMRILDKSMYPRMVDR</sequence>
<comment type="similarity">
    <text evidence="3">Belongs to the glycosyltransferase 9 family.</text>
</comment>
<dbReference type="EC" id="2.4.99.24" evidence="4"/>
<dbReference type="InterPro" id="IPR002201">
    <property type="entry name" value="Glyco_trans_9"/>
</dbReference>
<dbReference type="SUPFAM" id="SSF53756">
    <property type="entry name" value="UDP-Glycosyltransferase/glycogen phosphorylase"/>
    <property type="match status" value="1"/>
</dbReference>
<dbReference type="InterPro" id="IPR011910">
    <property type="entry name" value="RfaF"/>
</dbReference>
<dbReference type="PANTHER" id="PTHR30160">
    <property type="entry name" value="TETRAACYLDISACCHARIDE 4'-KINASE-RELATED"/>
    <property type="match status" value="1"/>
</dbReference>
<dbReference type="GO" id="GO:0005829">
    <property type="term" value="C:cytosol"/>
    <property type="evidence" value="ECO:0007669"/>
    <property type="project" value="TreeGrafter"/>
</dbReference>
<feature type="non-terminal residue" evidence="6">
    <location>
        <position position="134"/>
    </location>
</feature>
<organism evidence="6">
    <name type="scientific">marine metagenome</name>
    <dbReference type="NCBI Taxonomy" id="408172"/>
    <lineage>
        <taxon>unclassified sequences</taxon>
        <taxon>metagenomes</taxon>
        <taxon>ecological metagenomes</taxon>
    </lineage>
</organism>
<accession>A0A382H585</accession>
<proteinExistence type="inferred from homology"/>
<evidence type="ECO:0000313" key="6">
    <source>
        <dbReference type="EMBL" id="SVB81943.1"/>
    </source>
</evidence>
<gene>
    <name evidence="6" type="ORF">METZ01_LOCUS234797</name>
</gene>